<feature type="domain" description="DUF397" evidence="1">
    <location>
        <begin position="6"/>
        <end position="57"/>
    </location>
</feature>
<dbReference type="RefSeq" id="WP_058848536.1">
    <property type="nucleotide sequence ID" value="NZ_LOCL01000034.1"/>
</dbReference>
<dbReference type="OrthoDB" id="4560027at2"/>
<dbReference type="AlphaFoldDB" id="A0A0W7X2Z3"/>
<dbReference type="Pfam" id="PF04149">
    <property type="entry name" value="DUF397"/>
    <property type="match status" value="1"/>
</dbReference>
<accession>A0A0W7X2Z3</accession>
<dbReference type="EMBL" id="LOCL01000034">
    <property type="protein sequence ID" value="KUF17273.1"/>
    <property type="molecule type" value="Genomic_DNA"/>
</dbReference>
<name>A0A0W7X2Z3_9ACTN</name>
<dbReference type="InterPro" id="IPR007278">
    <property type="entry name" value="DUF397"/>
</dbReference>
<proteinExistence type="predicted"/>
<reference evidence="2 3" key="1">
    <citation type="submission" date="2015-12" db="EMBL/GenBank/DDBJ databases">
        <title>Draft genome sequence of Streptomyces silvensis ATCC 53525, a producer of novel hormone antagonists.</title>
        <authorList>
            <person name="Johnston C.W."/>
            <person name="Li Y."/>
            <person name="Magarvey N.A."/>
        </authorList>
    </citation>
    <scope>NUCLEOTIDE SEQUENCE [LARGE SCALE GENOMIC DNA]</scope>
    <source>
        <strain evidence="2 3">ATCC 53525</strain>
    </source>
</reference>
<keyword evidence="3" id="KW-1185">Reference proteome</keyword>
<evidence type="ECO:0000259" key="1">
    <source>
        <dbReference type="Pfam" id="PF04149"/>
    </source>
</evidence>
<organism evidence="2 3">
    <name type="scientific">Streptomyces silvensis</name>
    <dbReference type="NCBI Taxonomy" id="1765722"/>
    <lineage>
        <taxon>Bacteria</taxon>
        <taxon>Bacillati</taxon>
        <taxon>Actinomycetota</taxon>
        <taxon>Actinomycetes</taxon>
        <taxon>Kitasatosporales</taxon>
        <taxon>Streptomycetaceae</taxon>
        <taxon>Streptomyces</taxon>
    </lineage>
</organism>
<gene>
    <name evidence="2" type="ORF">AT728_15730</name>
</gene>
<evidence type="ECO:0000313" key="2">
    <source>
        <dbReference type="EMBL" id="KUF17273.1"/>
    </source>
</evidence>
<dbReference type="Proteomes" id="UP000054804">
    <property type="component" value="Unassembled WGS sequence"/>
</dbReference>
<protein>
    <recommendedName>
        <fullName evidence="1">DUF397 domain-containing protein</fullName>
    </recommendedName>
</protein>
<dbReference type="STRING" id="1765722.AT728_15730"/>
<evidence type="ECO:0000313" key="3">
    <source>
        <dbReference type="Proteomes" id="UP000054804"/>
    </source>
</evidence>
<comment type="caution">
    <text evidence="2">The sequence shown here is derived from an EMBL/GenBank/DDBJ whole genome shotgun (WGS) entry which is preliminary data.</text>
</comment>
<sequence>MRSSPAEWCRSSYSMQNGECVEIRSGARGLDVRDSKAPGDRILGFTASAWVAFLAAVPARRTAHDV</sequence>